<organism evidence="8 9">
    <name type="scientific">Mucilaginibacter pankratovii</name>
    <dbReference type="NCBI Taxonomy" id="2772110"/>
    <lineage>
        <taxon>Bacteria</taxon>
        <taxon>Pseudomonadati</taxon>
        <taxon>Bacteroidota</taxon>
        <taxon>Sphingobacteriia</taxon>
        <taxon>Sphingobacteriales</taxon>
        <taxon>Sphingobacteriaceae</taxon>
        <taxon>Mucilaginibacter</taxon>
    </lineage>
</organism>
<evidence type="ECO:0000259" key="5">
    <source>
        <dbReference type="Pfam" id="PF00593"/>
    </source>
</evidence>
<name>A0ABR7WRH9_9SPHI</name>
<keyword evidence="9" id="KW-1185">Reference proteome</keyword>
<dbReference type="EMBL" id="JACWMY010000006">
    <property type="protein sequence ID" value="MBD1364910.1"/>
    <property type="molecule type" value="Genomic_DNA"/>
</dbReference>
<evidence type="ECO:0000313" key="9">
    <source>
        <dbReference type="Proteomes" id="UP000606600"/>
    </source>
</evidence>
<feature type="domain" description="TonB-dependent receptor-like beta-barrel" evidence="5">
    <location>
        <begin position="442"/>
        <end position="903"/>
    </location>
</feature>
<dbReference type="RefSeq" id="WP_191189566.1">
    <property type="nucleotide sequence ID" value="NZ_JACWMY010000006.1"/>
</dbReference>
<evidence type="ECO:0000256" key="4">
    <source>
        <dbReference type="RuleBase" id="RU003357"/>
    </source>
</evidence>
<dbReference type="InterPro" id="IPR032508">
    <property type="entry name" value="FecR_C"/>
</dbReference>
<evidence type="ECO:0000256" key="2">
    <source>
        <dbReference type="ARBA" id="ARBA00023136"/>
    </source>
</evidence>
<comment type="caution">
    <text evidence="8">The sequence shown here is derived from an EMBL/GenBank/DDBJ whole genome shotgun (WGS) entry which is preliminary data.</text>
</comment>
<protein>
    <submittedName>
        <fullName evidence="8">TonB-dependent receptor</fullName>
    </submittedName>
</protein>
<evidence type="ECO:0000313" key="8">
    <source>
        <dbReference type="EMBL" id="MBD1364910.1"/>
    </source>
</evidence>
<dbReference type="InterPro" id="IPR000531">
    <property type="entry name" value="Beta-barrel_TonB"/>
</dbReference>
<dbReference type="Proteomes" id="UP000606600">
    <property type="component" value="Unassembled WGS sequence"/>
</dbReference>
<dbReference type="Gene3D" id="2.40.170.20">
    <property type="entry name" value="TonB-dependent receptor, beta-barrel domain"/>
    <property type="match status" value="1"/>
</dbReference>
<accession>A0ABR7WRH9</accession>
<dbReference type="Gene3D" id="2.170.130.10">
    <property type="entry name" value="TonB-dependent receptor, plug domain"/>
    <property type="match status" value="1"/>
</dbReference>
<dbReference type="InterPro" id="IPR012910">
    <property type="entry name" value="Plug_dom"/>
</dbReference>
<dbReference type="Pfam" id="PF00593">
    <property type="entry name" value="TonB_dep_Rec_b-barrel"/>
    <property type="match status" value="1"/>
</dbReference>
<dbReference type="InterPro" id="IPR036942">
    <property type="entry name" value="Beta-barrel_TonB_sf"/>
</dbReference>
<evidence type="ECO:0000259" key="6">
    <source>
        <dbReference type="Pfam" id="PF07715"/>
    </source>
</evidence>
<comment type="similarity">
    <text evidence="4">Belongs to the TonB-dependent receptor family.</text>
</comment>
<dbReference type="Gene3D" id="3.55.50.30">
    <property type="match status" value="1"/>
</dbReference>
<comment type="subcellular location">
    <subcellularLocation>
        <location evidence="1 4">Cell outer membrane</location>
    </subcellularLocation>
</comment>
<evidence type="ECO:0000259" key="7">
    <source>
        <dbReference type="Pfam" id="PF16344"/>
    </source>
</evidence>
<gene>
    <name evidence="8" type="ORF">IDJ77_13895</name>
</gene>
<dbReference type="Gene3D" id="2.60.40.1120">
    <property type="entry name" value="Carboxypeptidase-like, regulatory domain"/>
    <property type="match status" value="1"/>
</dbReference>
<dbReference type="SUPFAM" id="SSF56935">
    <property type="entry name" value="Porins"/>
    <property type="match status" value="1"/>
</dbReference>
<dbReference type="SUPFAM" id="SSF49464">
    <property type="entry name" value="Carboxypeptidase regulatory domain-like"/>
    <property type="match status" value="1"/>
</dbReference>
<dbReference type="InterPro" id="IPR008969">
    <property type="entry name" value="CarboxyPept-like_regulatory"/>
</dbReference>
<dbReference type="Pfam" id="PF13715">
    <property type="entry name" value="CarbopepD_reg_2"/>
    <property type="match status" value="1"/>
</dbReference>
<feature type="domain" description="Protein FecR C-terminal" evidence="7">
    <location>
        <begin position="39"/>
        <end position="97"/>
    </location>
</feature>
<proteinExistence type="inferred from homology"/>
<dbReference type="Pfam" id="PF07715">
    <property type="entry name" value="Plug"/>
    <property type="match status" value="1"/>
</dbReference>
<keyword evidence="8" id="KW-0675">Receptor</keyword>
<dbReference type="Pfam" id="PF16344">
    <property type="entry name" value="FecR_C"/>
    <property type="match status" value="1"/>
</dbReference>
<evidence type="ECO:0000256" key="3">
    <source>
        <dbReference type="ARBA" id="ARBA00023237"/>
    </source>
</evidence>
<keyword evidence="3" id="KW-0998">Cell outer membrane</keyword>
<keyword evidence="2 4" id="KW-0472">Membrane</keyword>
<keyword evidence="4" id="KW-0798">TonB box</keyword>
<feature type="domain" description="TonB-dependent receptor plug" evidence="6">
    <location>
        <begin position="260"/>
        <end position="340"/>
    </location>
</feature>
<dbReference type="InterPro" id="IPR037066">
    <property type="entry name" value="Plug_dom_sf"/>
</dbReference>
<evidence type="ECO:0000256" key="1">
    <source>
        <dbReference type="ARBA" id="ARBA00004442"/>
    </source>
</evidence>
<reference evidence="8 9" key="1">
    <citation type="submission" date="2020-09" db="EMBL/GenBank/DDBJ databases">
        <title>Novel species of Mucilaginibacter isolated from a glacier on the Tibetan Plateau.</title>
        <authorList>
            <person name="Liu Q."/>
            <person name="Xin Y.-H."/>
        </authorList>
    </citation>
    <scope>NUCLEOTIDE SEQUENCE [LARGE SCALE GENOMIC DNA]</scope>
    <source>
        <strain evidence="8 9">ZT4R22</strain>
    </source>
</reference>
<sequence>MDRKLRYTFLFILLSGVAYGQQSTREKLKKIRVDHFFTCTLDQLMDTLAAAYDIPIVFERDSLMQMDITEHFFDEPLGKVLKFACKANGLQYWIENDGTLYILQNPDDLPRLKKRYELNQTARSFKPVILPPPADPPKHFMFALTGHVTDQKTGESLPGASVRIRGTDLSALTNTSGNFTILNIPSDTSVVDVSFIGYQPDIFRLDSNSVKGNISFSLYPSLNSLSQVVITGRKKGVLNTDSKKVSVIQLTPALLDKLPNIGEKDIMRSFQLMPGVAATNESSSGIYVRGGTPDQNLVTFDGFTIYQVDHLYGFFSAFNSNAVRDVELYKGGFSSKYGGRLSSVTEVRGKDGNKKEANIGGDISLLSTNVYAETPVGSNASALIAIRRSYQGPLYNKLFGQFNSSAANTGGGAIRGGPGGGGGGFGGGGFNNQTTPSSYFYDLNTKFTYAPSTKNTFSWSLYTGADRLDNSREMTLPSFLTSSGGTLNIADDTHYGNLGTSVKWNTTPSQKLFGSTVLSYSSFFSDRDRGTTGTITDSATTTTINNGILENNRLKDAGIKSDWEWNAASKLKLLFGGFNSNVKIDYTYTQNDTTTLINQHNSGSTTGAYTELEYEPNGRWHIQPGFRTTYFSPTNKLYYEPRLSAIYHLTDHINLKGATGRFYQFTDRVIREDVAGGDRNFWVLANNSNIPVGVSDHFIFGTSYETDKLLFDVEGYYKRLNGLTEYSIRQLGGGATGGGPMGGGAPMGGGGAAATTTITENFYNGSGYAKGIEFLLQKKTGIYTGWLSYTLAEAKNKFDAYGSSYFSAAQDIRHEFKSVNMYHLQRWSFAATFIFSTGHPYTAPAGVYNINTLDGNKISYLSVSEKNGERLPAYHRLDLSATYDLLKTDATKIGSISFSLFNVYNHRNTWYNEYYIRGNQVVTTTVKYLGLTPNITLSLKLK</sequence>